<dbReference type="CDD" id="cd06550">
    <property type="entry name" value="TM_ABC_iron-siderophores_like"/>
    <property type="match status" value="1"/>
</dbReference>
<evidence type="ECO:0000313" key="9">
    <source>
        <dbReference type="EMBL" id="KTB56674.1"/>
    </source>
</evidence>
<gene>
    <name evidence="9" type="ORF">AO067_01230</name>
</gene>
<feature type="transmembrane region" description="Helical" evidence="8">
    <location>
        <begin position="309"/>
        <end position="328"/>
    </location>
</feature>
<sequence>MRRWLMAGVITATCLGLFWVSLFALSSFSIRQVDAWNGLFTQGREGGNIAYIVAQLRVPRALCAALVGACLGVAGALMQGITRNRLASPSLFGVTAGAALGLALFSTGLVALPFPGGALLMTCLGGALAWITVFSLGGAWSPATSQGRLVLAGVAVAALCAALTRLTVILVEAQAQSVLNWLAGSLANVGAEQLQLLWPCTLIGLVLAIACAPRLNLINLGEDAARSLGVRIGALRLLVFVVSLLLVGASVCAVGPIGFVGLIAPNIARQWLGNDYRWLIPISAGLGAAIVLASDLISRAVAFPVETPAGVVTALIGAPFFLFLARRAL</sequence>
<dbReference type="PANTHER" id="PTHR30472">
    <property type="entry name" value="FERRIC ENTEROBACTIN TRANSPORT SYSTEM PERMEASE PROTEIN"/>
    <property type="match status" value="1"/>
</dbReference>
<evidence type="ECO:0000256" key="1">
    <source>
        <dbReference type="ARBA" id="ARBA00004651"/>
    </source>
</evidence>
<keyword evidence="6 8" id="KW-1133">Transmembrane helix</keyword>
<dbReference type="InterPro" id="IPR000522">
    <property type="entry name" value="ABC_transptr_permease_BtuC"/>
</dbReference>
<comment type="similarity">
    <text evidence="2">Belongs to the binding-protein-dependent transport system permease family. FecCD subfamily.</text>
</comment>
<keyword evidence="4" id="KW-1003">Cell membrane</keyword>
<feature type="transmembrane region" description="Helical" evidence="8">
    <location>
        <begin position="118"/>
        <end position="137"/>
    </location>
</feature>
<dbReference type="Pfam" id="PF01032">
    <property type="entry name" value="FecCD"/>
    <property type="match status" value="1"/>
</dbReference>
<reference evidence="9 10" key="1">
    <citation type="submission" date="2015-09" db="EMBL/GenBank/DDBJ databases">
        <title>Genome sequence of ICMP 13104.</title>
        <authorList>
            <person name="Visnovsky S."/>
            <person name="Lu A."/>
            <person name="Panda P."/>
            <person name="Pitman A."/>
        </authorList>
    </citation>
    <scope>NUCLEOTIDE SEQUENCE [LARGE SCALE GENOMIC DNA]</scope>
    <source>
        <strain evidence="9 10">ICMP 13104</strain>
    </source>
</reference>
<dbReference type="NCBIfam" id="NF008407">
    <property type="entry name" value="PRK11228.1"/>
    <property type="match status" value="1"/>
</dbReference>
<comment type="caution">
    <text evidence="9">The sequence shown here is derived from an EMBL/GenBank/DDBJ whole genome shotgun (WGS) entry which is preliminary data.</text>
</comment>
<evidence type="ECO:0000256" key="7">
    <source>
        <dbReference type="ARBA" id="ARBA00023136"/>
    </source>
</evidence>
<feature type="transmembrane region" description="Helical" evidence="8">
    <location>
        <begin position="59"/>
        <end position="78"/>
    </location>
</feature>
<protein>
    <submittedName>
        <fullName evidence="9">Iron ABC transporter</fullName>
    </submittedName>
</protein>
<feature type="transmembrane region" description="Helical" evidence="8">
    <location>
        <begin position="276"/>
        <end position="297"/>
    </location>
</feature>
<keyword evidence="7 8" id="KW-0472">Membrane</keyword>
<organism evidence="9 10">
    <name type="scientific">Pseudomonas viridiflava ICMP 13104</name>
    <dbReference type="NCBI Taxonomy" id="1198305"/>
    <lineage>
        <taxon>Bacteria</taxon>
        <taxon>Pseudomonadati</taxon>
        <taxon>Pseudomonadota</taxon>
        <taxon>Gammaproteobacteria</taxon>
        <taxon>Pseudomonadales</taxon>
        <taxon>Pseudomonadaceae</taxon>
        <taxon>Pseudomonas</taxon>
    </lineage>
</organism>
<evidence type="ECO:0000256" key="8">
    <source>
        <dbReference type="SAM" id="Phobius"/>
    </source>
</evidence>
<dbReference type="SUPFAM" id="SSF81345">
    <property type="entry name" value="ABC transporter involved in vitamin B12 uptake, BtuC"/>
    <property type="match status" value="1"/>
</dbReference>
<evidence type="ECO:0000256" key="2">
    <source>
        <dbReference type="ARBA" id="ARBA00007935"/>
    </source>
</evidence>
<dbReference type="Proteomes" id="UP000053048">
    <property type="component" value="Unassembled WGS sequence"/>
</dbReference>
<dbReference type="AlphaFoldDB" id="A0A0W0H7A8"/>
<dbReference type="GO" id="GO:0022857">
    <property type="term" value="F:transmembrane transporter activity"/>
    <property type="evidence" value="ECO:0007669"/>
    <property type="project" value="InterPro"/>
</dbReference>
<evidence type="ECO:0000256" key="4">
    <source>
        <dbReference type="ARBA" id="ARBA00022475"/>
    </source>
</evidence>
<evidence type="ECO:0000256" key="3">
    <source>
        <dbReference type="ARBA" id="ARBA00022448"/>
    </source>
</evidence>
<proteinExistence type="inferred from homology"/>
<feature type="transmembrane region" description="Helical" evidence="8">
    <location>
        <begin position="149"/>
        <end position="171"/>
    </location>
</feature>
<evidence type="ECO:0000313" key="10">
    <source>
        <dbReference type="Proteomes" id="UP000053048"/>
    </source>
</evidence>
<keyword evidence="10" id="KW-1185">Reference proteome</keyword>
<feature type="transmembrane region" description="Helical" evidence="8">
    <location>
        <begin position="90"/>
        <end position="112"/>
    </location>
</feature>
<feature type="transmembrane region" description="Helical" evidence="8">
    <location>
        <begin position="196"/>
        <end position="217"/>
    </location>
</feature>
<dbReference type="InterPro" id="IPR037294">
    <property type="entry name" value="ABC_BtuC-like"/>
</dbReference>
<dbReference type="GO" id="GO:0005886">
    <property type="term" value="C:plasma membrane"/>
    <property type="evidence" value="ECO:0007669"/>
    <property type="project" value="UniProtKB-SubCell"/>
</dbReference>
<dbReference type="GO" id="GO:0033214">
    <property type="term" value="P:siderophore-iron import into cell"/>
    <property type="evidence" value="ECO:0007669"/>
    <property type="project" value="TreeGrafter"/>
</dbReference>
<evidence type="ECO:0000256" key="6">
    <source>
        <dbReference type="ARBA" id="ARBA00022989"/>
    </source>
</evidence>
<keyword evidence="3" id="KW-0813">Transport</keyword>
<keyword evidence="5 8" id="KW-0812">Transmembrane</keyword>
<comment type="subcellular location">
    <subcellularLocation>
        <location evidence="1">Cell membrane</location>
        <topology evidence="1">Multi-pass membrane protein</topology>
    </subcellularLocation>
</comment>
<dbReference type="Gene3D" id="1.10.3470.10">
    <property type="entry name" value="ABC transporter involved in vitamin B12 uptake, BtuC"/>
    <property type="match status" value="1"/>
</dbReference>
<dbReference type="PANTHER" id="PTHR30472:SF25">
    <property type="entry name" value="ABC TRANSPORTER PERMEASE PROTEIN MJ0876-RELATED"/>
    <property type="match status" value="1"/>
</dbReference>
<dbReference type="FunFam" id="1.10.3470.10:FF:000001">
    <property type="entry name" value="Vitamin B12 ABC transporter permease BtuC"/>
    <property type="match status" value="1"/>
</dbReference>
<dbReference type="EMBL" id="LKEJ01000170">
    <property type="protein sequence ID" value="KTB56674.1"/>
    <property type="molecule type" value="Genomic_DNA"/>
</dbReference>
<name>A0A0W0H7A8_PSEVI</name>
<evidence type="ECO:0000256" key="5">
    <source>
        <dbReference type="ARBA" id="ARBA00022692"/>
    </source>
</evidence>
<accession>A0A0W0H7A8</accession>
<feature type="transmembrane region" description="Helical" evidence="8">
    <location>
        <begin position="237"/>
        <end position="264"/>
    </location>
</feature>